<dbReference type="OrthoDB" id="9807469at2"/>
<dbReference type="InterPro" id="IPR005482">
    <property type="entry name" value="Biotin_COase_C"/>
</dbReference>
<dbReference type="NCBIfam" id="NF006367">
    <property type="entry name" value="PRK08591.1"/>
    <property type="match status" value="1"/>
</dbReference>
<sequence length="664" mass="73892">MINSILIANRGEIASRVIRTCRKMGIRSVAVFSDADRDALFVQEADTAIHLGESNPQTSYLNQEKLLAVCAQHQVDAVHPGYGFLSENAEFARKCQAAGVIFIGPRAEAIEAMGSKSNAKTIMKQNEVPVIPGYQGADQSTETLSQAAHDIGFPVLLKATAGGGGKGMRIVHTAKELNGAIDAAKREAQNAFGNDELIIEKYIASGRHIEFQILGDQHGKVVHILERECTIQRRYQKVIEESPSPVLTPELRQKMGEAALKAAQALNYDNAGTVEFIFDDQSQQFYFLEVNTRLQVEHPVTEEITGLDLVQLQIEIAEGHPLALNQADIQANGYAVECRLYAEDAANDFLPVTGTIQQWSVPNVEGLRVETAIQSGAEISMHYDPMIAKLIVWDAQRTTAHRKMKYVLRHLQCLGITTNQDFLIQLFDHPHITQGKYDTHFLVNEFNLKPSGGMQGSLETKAGMAATLYNWQQRQHQRALLRGVPSGWRSNFYAHQKEVYTLETTRDGKKHSEEIVIKYRYLNHQQFEFIVGNTTEQVKLVEAANNQVCFEASGIRYIFYLAKSQQTYYLRNEHLGGATLKLQDRLPQKEAEKVKGGYEAPMPSQIIKVLVAQGQEVKSGDGLIVLSSMKMENTIAADEDGTVAEIYTEEGASVEARFLLVKVD</sequence>
<feature type="domain" description="Biotin carboxylation" evidence="10">
    <location>
        <begin position="1"/>
        <end position="447"/>
    </location>
</feature>
<evidence type="ECO:0000313" key="12">
    <source>
        <dbReference type="Proteomes" id="UP000004095"/>
    </source>
</evidence>
<dbReference type="InterPro" id="IPR000089">
    <property type="entry name" value="Biotin_lipoyl"/>
</dbReference>
<dbReference type="InterPro" id="IPR005479">
    <property type="entry name" value="CPAse_ATP-bd"/>
</dbReference>
<dbReference type="InterPro" id="IPR011761">
    <property type="entry name" value="ATP-grasp"/>
</dbReference>
<dbReference type="FunFam" id="3.30.470.20:FF:000028">
    <property type="entry name" value="Methylcrotonoyl-CoA carboxylase subunit alpha, mitochondrial"/>
    <property type="match status" value="1"/>
</dbReference>
<dbReference type="GO" id="GO:0004485">
    <property type="term" value="F:methylcrotonoyl-CoA carboxylase activity"/>
    <property type="evidence" value="ECO:0007669"/>
    <property type="project" value="UniProtKB-EC"/>
</dbReference>
<dbReference type="FunFam" id="2.40.50.100:FF:000003">
    <property type="entry name" value="Acetyl-CoA carboxylase biotin carboxyl carrier protein"/>
    <property type="match status" value="1"/>
</dbReference>
<comment type="caution">
    <text evidence="11">The sequence shown here is derived from an EMBL/GenBank/DDBJ whole genome shotgun (WGS) entry which is preliminary data.</text>
</comment>
<dbReference type="Proteomes" id="UP000004095">
    <property type="component" value="Unassembled WGS sequence"/>
</dbReference>
<dbReference type="SUPFAM" id="SSF56059">
    <property type="entry name" value="Glutathione synthetase ATP-binding domain-like"/>
    <property type="match status" value="1"/>
</dbReference>
<dbReference type="SMART" id="SM00878">
    <property type="entry name" value="Biotin_carb_C"/>
    <property type="match status" value="1"/>
</dbReference>
<evidence type="ECO:0000256" key="3">
    <source>
        <dbReference type="ARBA" id="ARBA00022741"/>
    </source>
</evidence>
<evidence type="ECO:0000256" key="5">
    <source>
        <dbReference type="ARBA" id="ARBA00022946"/>
    </source>
</evidence>
<dbReference type="InterPro" id="IPR050856">
    <property type="entry name" value="Biotin_carboxylase_complex"/>
</dbReference>
<evidence type="ECO:0000313" key="11">
    <source>
        <dbReference type="EMBL" id="EAY24229.1"/>
    </source>
</evidence>
<dbReference type="Gene3D" id="3.30.470.20">
    <property type="entry name" value="ATP-grasp fold, B domain"/>
    <property type="match status" value="1"/>
</dbReference>
<keyword evidence="6" id="KW-0092">Biotin</keyword>
<dbReference type="InterPro" id="IPR016185">
    <property type="entry name" value="PreATP-grasp_dom_sf"/>
</dbReference>
<feature type="domain" description="Lipoyl-binding" evidence="8">
    <location>
        <begin position="589"/>
        <end position="664"/>
    </location>
</feature>
<comment type="cofactor">
    <cofactor evidence="1">
        <name>biotin</name>
        <dbReference type="ChEBI" id="CHEBI:57586"/>
    </cofactor>
</comment>
<proteinExistence type="predicted"/>
<evidence type="ECO:0000256" key="6">
    <source>
        <dbReference type="ARBA" id="ARBA00023267"/>
    </source>
</evidence>
<evidence type="ECO:0000259" key="9">
    <source>
        <dbReference type="PROSITE" id="PS50975"/>
    </source>
</evidence>
<dbReference type="Pfam" id="PF02786">
    <property type="entry name" value="CPSase_L_D2"/>
    <property type="match status" value="1"/>
</dbReference>
<keyword evidence="12" id="KW-1185">Reference proteome</keyword>
<dbReference type="PROSITE" id="PS50975">
    <property type="entry name" value="ATP_GRASP"/>
    <property type="match status" value="1"/>
</dbReference>
<dbReference type="Pfam" id="PF00289">
    <property type="entry name" value="Biotin_carb_N"/>
    <property type="match status" value="1"/>
</dbReference>
<dbReference type="FunFam" id="3.40.50.20:FF:000010">
    <property type="entry name" value="Propionyl-CoA carboxylase subunit alpha"/>
    <property type="match status" value="1"/>
</dbReference>
<dbReference type="InterPro" id="IPR005481">
    <property type="entry name" value="BC-like_N"/>
</dbReference>
<dbReference type="EMBL" id="AAWS01000077">
    <property type="protein sequence ID" value="EAY24229.1"/>
    <property type="molecule type" value="Genomic_DNA"/>
</dbReference>
<evidence type="ECO:0000259" key="8">
    <source>
        <dbReference type="PROSITE" id="PS50968"/>
    </source>
</evidence>
<dbReference type="InterPro" id="IPR011053">
    <property type="entry name" value="Single_hybrid_motif"/>
</dbReference>
<dbReference type="CDD" id="cd06850">
    <property type="entry name" value="biotinyl_domain"/>
    <property type="match status" value="1"/>
</dbReference>
<dbReference type="EC" id="6.4.1.4" evidence="11"/>
<dbReference type="SUPFAM" id="SSF51246">
    <property type="entry name" value="Rudiment single hybrid motif"/>
    <property type="match status" value="1"/>
</dbReference>
<dbReference type="GO" id="GO:0005524">
    <property type="term" value="F:ATP binding"/>
    <property type="evidence" value="ECO:0007669"/>
    <property type="project" value="UniProtKB-UniRule"/>
</dbReference>
<dbReference type="PANTHER" id="PTHR18866">
    <property type="entry name" value="CARBOXYLASE:PYRUVATE/ACETYL-COA/PROPIONYL-COA CARBOXYLASE"/>
    <property type="match status" value="1"/>
</dbReference>
<organism evidence="11 12">
    <name type="scientific">Microscilla marina ATCC 23134</name>
    <dbReference type="NCBI Taxonomy" id="313606"/>
    <lineage>
        <taxon>Bacteria</taxon>
        <taxon>Pseudomonadati</taxon>
        <taxon>Bacteroidota</taxon>
        <taxon>Cytophagia</taxon>
        <taxon>Cytophagales</taxon>
        <taxon>Microscillaceae</taxon>
        <taxon>Microscilla</taxon>
    </lineage>
</organism>
<evidence type="ECO:0000256" key="1">
    <source>
        <dbReference type="ARBA" id="ARBA00001953"/>
    </source>
</evidence>
<keyword evidence="3 7" id="KW-0547">Nucleotide-binding</keyword>
<dbReference type="eggNOG" id="COG4770">
    <property type="taxonomic scope" value="Bacteria"/>
</dbReference>
<dbReference type="SUPFAM" id="SSF52440">
    <property type="entry name" value="PreATP-grasp domain"/>
    <property type="match status" value="1"/>
</dbReference>
<name>A1ZZI3_MICM2</name>
<evidence type="ECO:0000256" key="4">
    <source>
        <dbReference type="ARBA" id="ARBA00022840"/>
    </source>
</evidence>
<dbReference type="FunFam" id="3.30.1490.20:FF:000003">
    <property type="entry name" value="acetyl-CoA carboxylase isoform X1"/>
    <property type="match status" value="1"/>
</dbReference>
<dbReference type="Gene3D" id="2.40.50.100">
    <property type="match status" value="1"/>
</dbReference>
<reference evidence="11 12" key="1">
    <citation type="submission" date="2007-01" db="EMBL/GenBank/DDBJ databases">
        <authorList>
            <person name="Haygood M."/>
            <person name="Podell S."/>
            <person name="Anderson C."/>
            <person name="Hopkinson B."/>
            <person name="Roe K."/>
            <person name="Barbeau K."/>
            <person name="Gaasterland T."/>
            <person name="Ferriera S."/>
            <person name="Johnson J."/>
            <person name="Kravitz S."/>
            <person name="Beeson K."/>
            <person name="Sutton G."/>
            <person name="Rogers Y.-H."/>
            <person name="Friedman R."/>
            <person name="Frazier M."/>
            <person name="Venter J.C."/>
        </authorList>
    </citation>
    <scope>NUCLEOTIDE SEQUENCE [LARGE SCALE GENOMIC DNA]</scope>
    <source>
        <strain evidence="11 12">ATCC 23134</strain>
    </source>
</reference>
<feature type="domain" description="ATP-grasp" evidence="9">
    <location>
        <begin position="120"/>
        <end position="318"/>
    </location>
</feature>
<dbReference type="RefSeq" id="WP_002705281.1">
    <property type="nucleotide sequence ID" value="NZ_AAWS01000077.1"/>
</dbReference>
<dbReference type="InterPro" id="IPR011054">
    <property type="entry name" value="Rudment_hybrid_motif"/>
</dbReference>
<keyword evidence="5" id="KW-0809">Transit peptide</keyword>
<dbReference type="AlphaFoldDB" id="A1ZZI3"/>
<dbReference type="Pfam" id="PF00364">
    <property type="entry name" value="Biotin_lipoyl"/>
    <property type="match status" value="1"/>
</dbReference>
<dbReference type="PROSITE" id="PS00866">
    <property type="entry name" value="CPSASE_1"/>
    <property type="match status" value="1"/>
</dbReference>
<evidence type="ECO:0000256" key="7">
    <source>
        <dbReference type="PROSITE-ProRule" id="PRU00409"/>
    </source>
</evidence>
<evidence type="ECO:0000259" key="10">
    <source>
        <dbReference type="PROSITE" id="PS50979"/>
    </source>
</evidence>
<dbReference type="Pfam" id="PF02785">
    <property type="entry name" value="Biotin_carb_C"/>
    <property type="match status" value="1"/>
</dbReference>
<dbReference type="GO" id="GO:0046872">
    <property type="term" value="F:metal ion binding"/>
    <property type="evidence" value="ECO:0007669"/>
    <property type="project" value="InterPro"/>
</dbReference>
<dbReference type="PROSITE" id="PS00867">
    <property type="entry name" value="CPSASE_2"/>
    <property type="match status" value="1"/>
</dbReference>
<dbReference type="PROSITE" id="PS50968">
    <property type="entry name" value="BIOTINYL_LIPOYL"/>
    <property type="match status" value="1"/>
</dbReference>
<keyword evidence="2 11" id="KW-0436">Ligase</keyword>
<dbReference type="PROSITE" id="PS50979">
    <property type="entry name" value="BC"/>
    <property type="match status" value="1"/>
</dbReference>
<dbReference type="SUPFAM" id="SSF51230">
    <property type="entry name" value="Single hybrid motif"/>
    <property type="match status" value="1"/>
</dbReference>
<protein>
    <submittedName>
        <fullName evidence="11">Methylcrotonoyl-CoA carboxylase alpha chain</fullName>
        <ecNumber evidence="11">6.4.1.4</ecNumber>
    </submittedName>
</protein>
<gene>
    <name evidence="11" type="ORF">M23134_01003</name>
</gene>
<dbReference type="InterPro" id="IPR011764">
    <property type="entry name" value="Biotin_carboxylation_dom"/>
</dbReference>
<accession>A1ZZI3</accession>
<keyword evidence="4 7" id="KW-0067">ATP-binding</keyword>
<evidence type="ECO:0000256" key="2">
    <source>
        <dbReference type="ARBA" id="ARBA00022598"/>
    </source>
</evidence>
<dbReference type="PANTHER" id="PTHR18866:SF127">
    <property type="match status" value="1"/>
</dbReference>